<dbReference type="PANTHER" id="PTHR30151:SF0">
    <property type="entry name" value="ABC TRANSPORTER PERMEASE PROTEIN MJ0413-RELATED"/>
    <property type="match status" value="1"/>
</dbReference>
<evidence type="ECO:0000256" key="6">
    <source>
        <dbReference type="ARBA" id="ARBA00023136"/>
    </source>
</evidence>
<evidence type="ECO:0000256" key="7">
    <source>
        <dbReference type="RuleBase" id="RU363032"/>
    </source>
</evidence>
<protein>
    <submittedName>
        <fullName evidence="9">ABC-type nitrate/sulfonate/bicarbonate transport system, permease component</fullName>
    </submittedName>
</protein>
<dbReference type="Gene3D" id="1.10.3720.10">
    <property type="entry name" value="MetI-like"/>
    <property type="match status" value="1"/>
</dbReference>
<reference evidence="9" key="1">
    <citation type="submission" date="2016-08" db="EMBL/GenBank/DDBJ databases">
        <authorList>
            <person name="Seilhamer J.J."/>
        </authorList>
    </citation>
    <scope>NUCLEOTIDE SEQUENCE</scope>
    <source>
        <strain evidence="9">86</strain>
    </source>
</reference>
<feature type="domain" description="ABC transmembrane type-1" evidence="8">
    <location>
        <begin position="60"/>
        <end position="244"/>
    </location>
</feature>
<proteinExistence type="inferred from homology"/>
<comment type="subcellular location">
    <subcellularLocation>
        <location evidence="1 7">Cell membrane</location>
        <topology evidence="1 7">Multi-pass membrane protein</topology>
    </subcellularLocation>
</comment>
<feature type="transmembrane region" description="Helical" evidence="7">
    <location>
        <begin position="94"/>
        <end position="118"/>
    </location>
</feature>
<sequence>MDKFKIFFKKYWLTVCIYVALVWLYVYATKSGQANPYLFPDVEAIWAAFSNNQGVMLLNMVSSFKLMIPSILISLAIALILGTILGLTEWLRDALYPIIYAFSVIPSILLSPFALLLAPNFTVASIFLISYGTVWTTLFATITGIMTIDKRYLDKAATLELSGIKLMTKVILPAASPSILAGFVSSLRGTFLMLVYVEMYGTQYGMGFFVKKYSEFGLYDHTWVGFIFMVIILVIVMQLFEMMKKYILKWTI</sequence>
<dbReference type="SUPFAM" id="SSF161098">
    <property type="entry name" value="MetI-like"/>
    <property type="match status" value="1"/>
</dbReference>
<dbReference type="InterPro" id="IPR000515">
    <property type="entry name" value="MetI-like"/>
</dbReference>
<evidence type="ECO:0000256" key="3">
    <source>
        <dbReference type="ARBA" id="ARBA00022475"/>
    </source>
</evidence>
<dbReference type="RefSeq" id="WP_288184389.1">
    <property type="nucleotide sequence ID" value="NZ_LT608335.1"/>
</dbReference>
<accession>A0A212LUQ4</accession>
<comment type="similarity">
    <text evidence="7">Belongs to the binding-protein-dependent transport system permease family.</text>
</comment>
<keyword evidence="4 7" id="KW-0812">Transmembrane</keyword>
<feature type="transmembrane region" description="Helical" evidence="7">
    <location>
        <begin position="12"/>
        <end position="28"/>
    </location>
</feature>
<dbReference type="InterPro" id="IPR035906">
    <property type="entry name" value="MetI-like_sf"/>
</dbReference>
<evidence type="ECO:0000256" key="5">
    <source>
        <dbReference type="ARBA" id="ARBA00022989"/>
    </source>
</evidence>
<keyword evidence="2 7" id="KW-0813">Transport</keyword>
<feature type="transmembrane region" description="Helical" evidence="7">
    <location>
        <begin position="216"/>
        <end position="240"/>
    </location>
</feature>
<feature type="transmembrane region" description="Helical" evidence="7">
    <location>
        <begin position="170"/>
        <end position="196"/>
    </location>
</feature>
<dbReference type="CDD" id="cd06261">
    <property type="entry name" value="TM_PBP2"/>
    <property type="match status" value="1"/>
</dbReference>
<name>A0A212LUQ4_9FIRM</name>
<keyword evidence="5 7" id="KW-1133">Transmembrane helix</keyword>
<dbReference type="PANTHER" id="PTHR30151">
    <property type="entry name" value="ALKANE SULFONATE ABC TRANSPORTER-RELATED, MEMBRANE SUBUNIT"/>
    <property type="match status" value="1"/>
</dbReference>
<dbReference type="AlphaFoldDB" id="A0A212LUQ4"/>
<keyword evidence="3" id="KW-1003">Cell membrane</keyword>
<dbReference type="GO" id="GO:0055085">
    <property type="term" value="P:transmembrane transport"/>
    <property type="evidence" value="ECO:0007669"/>
    <property type="project" value="InterPro"/>
</dbReference>
<evidence type="ECO:0000259" key="8">
    <source>
        <dbReference type="PROSITE" id="PS50928"/>
    </source>
</evidence>
<dbReference type="PROSITE" id="PS50928">
    <property type="entry name" value="ABC_TM1"/>
    <property type="match status" value="1"/>
</dbReference>
<evidence type="ECO:0000256" key="1">
    <source>
        <dbReference type="ARBA" id="ARBA00004651"/>
    </source>
</evidence>
<organism evidence="9">
    <name type="scientific">uncultured Sporomusa sp</name>
    <dbReference type="NCBI Taxonomy" id="307249"/>
    <lineage>
        <taxon>Bacteria</taxon>
        <taxon>Bacillati</taxon>
        <taxon>Bacillota</taxon>
        <taxon>Negativicutes</taxon>
        <taxon>Selenomonadales</taxon>
        <taxon>Sporomusaceae</taxon>
        <taxon>Sporomusa</taxon>
        <taxon>environmental samples</taxon>
    </lineage>
</organism>
<evidence type="ECO:0000256" key="4">
    <source>
        <dbReference type="ARBA" id="ARBA00022692"/>
    </source>
</evidence>
<feature type="transmembrane region" description="Helical" evidence="7">
    <location>
        <begin position="124"/>
        <end position="149"/>
    </location>
</feature>
<dbReference type="Pfam" id="PF00528">
    <property type="entry name" value="BPD_transp_1"/>
    <property type="match status" value="1"/>
</dbReference>
<evidence type="ECO:0000256" key="2">
    <source>
        <dbReference type="ARBA" id="ARBA00022448"/>
    </source>
</evidence>
<feature type="transmembrane region" description="Helical" evidence="7">
    <location>
        <begin position="66"/>
        <end position="87"/>
    </location>
</feature>
<dbReference type="GO" id="GO:0005886">
    <property type="term" value="C:plasma membrane"/>
    <property type="evidence" value="ECO:0007669"/>
    <property type="project" value="UniProtKB-SubCell"/>
</dbReference>
<dbReference type="EMBL" id="FMJE01000003">
    <property type="protein sequence ID" value="SCM81345.1"/>
    <property type="molecule type" value="Genomic_DNA"/>
</dbReference>
<evidence type="ECO:0000313" key="9">
    <source>
        <dbReference type="EMBL" id="SCM81345.1"/>
    </source>
</evidence>
<gene>
    <name evidence="9" type="ORF">KL86SPO_31524</name>
</gene>
<keyword evidence="6 7" id="KW-0472">Membrane</keyword>